<evidence type="ECO:0000256" key="6">
    <source>
        <dbReference type="ARBA" id="ARBA00022781"/>
    </source>
</evidence>
<accession>A0A090CYI6</accession>
<evidence type="ECO:0000256" key="2">
    <source>
        <dbReference type="ARBA" id="ARBA00006810"/>
    </source>
</evidence>
<evidence type="ECO:0000256" key="12">
    <source>
        <dbReference type="RuleBase" id="RU000483"/>
    </source>
</evidence>
<sequence>MCLSSFNSIAYFASVIEEPPNILTLVYQLFQDTPWAQFMHAYENIFFSIIAALLVALFFQIGLRKRELIPEGAQNFVETFVESILKIISGVLGPDGVKYIPFLGTLFIYILVMNLMGLVPLMKAPSSSLNITIALALCVFFYVQYLNVKNFGFFGFLHHMAGSPKNLQGWLLAPILFPLELLSQISRPVTLSLRLFGNVMGEEALIGYFALAGISYFIHDYFPLGLPLQLPFMLLGLLTSFMQALVFTLLSTVYILLSKPDEKHGH</sequence>
<dbReference type="InterPro" id="IPR000568">
    <property type="entry name" value="ATP_synth_F0_asu"/>
</dbReference>
<dbReference type="GO" id="GO:0042777">
    <property type="term" value="P:proton motive force-driven plasma membrane ATP synthesis"/>
    <property type="evidence" value="ECO:0007669"/>
    <property type="project" value="TreeGrafter"/>
</dbReference>
<keyword evidence="11" id="KW-1003">Cell membrane</keyword>
<dbReference type="eggNOG" id="COG0356">
    <property type="taxonomic scope" value="Bacteria"/>
</dbReference>
<dbReference type="PANTHER" id="PTHR42823:SF3">
    <property type="entry name" value="ATP SYNTHASE SUBUNIT A, CHLOROPLASTIC"/>
    <property type="match status" value="1"/>
</dbReference>
<dbReference type="RefSeq" id="WP_053331726.1">
    <property type="nucleotide sequence ID" value="NZ_CCEJ010000003.1"/>
</dbReference>
<dbReference type="PROSITE" id="PS00449">
    <property type="entry name" value="ATPASE_A"/>
    <property type="match status" value="1"/>
</dbReference>
<comment type="similarity">
    <text evidence="2 11 12">Belongs to the ATPase A chain family.</text>
</comment>
<dbReference type="Proteomes" id="UP000031552">
    <property type="component" value="Unassembled WGS sequence"/>
</dbReference>
<gene>
    <name evidence="11 13" type="primary">atpB</name>
    <name evidence="13" type="ORF">CSEC_0648</name>
</gene>
<dbReference type="InterPro" id="IPR035908">
    <property type="entry name" value="F0_ATP_A_sf"/>
</dbReference>
<keyword evidence="4 11" id="KW-0138">CF(0)</keyword>
<feature type="transmembrane region" description="Helical" evidence="11">
    <location>
        <begin position="45"/>
        <end position="63"/>
    </location>
</feature>
<reference evidence="13" key="2">
    <citation type="submission" date="2014-09" db="EMBL/GenBank/DDBJ databases">
        <title>Criblamydia sequanensis harbors a mega-plasmid encoding arsenite resistance.</title>
        <authorList>
            <person name="Bertelli C."/>
            <person name="Goesmann A."/>
            <person name="Greub G."/>
        </authorList>
    </citation>
    <scope>NUCLEOTIDE SEQUENCE [LARGE SCALE GENOMIC DNA]</scope>
    <source>
        <strain evidence="13">CRIB-18</strain>
    </source>
</reference>
<feature type="transmembrane region" description="Helical" evidence="11">
    <location>
        <begin position="167"/>
        <end position="183"/>
    </location>
</feature>
<evidence type="ECO:0000256" key="4">
    <source>
        <dbReference type="ARBA" id="ARBA00022547"/>
    </source>
</evidence>
<keyword evidence="3 11" id="KW-0813">Transport</keyword>
<evidence type="ECO:0000256" key="11">
    <source>
        <dbReference type="HAMAP-Rule" id="MF_01393"/>
    </source>
</evidence>
<keyword evidence="8 11" id="KW-0406">Ion transport</keyword>
<keyword evidence="7 11" id="KW-1133">Transmembrane helix</keyword>
<evidence type="ECO:0000256" key="9">
    <source>
        <dbReference type="ARBA" id="ARBA00023136"/>
    </source>
</evidence>
<feature type="transmembrane region" description="Helical" evidence="11">
    <location>
        <begin position="99"/>
        <end position="121"/>
    </location>
</feature>
<organism evidence="13 14">
    <name type="scientific">Candidatus Criblamydia sequanensis CRIB-18</name>
    <dbReference type="NCBI Taxonomy" id="1437425"/>
    <lineage>
        <taxon>Bacteria</taxon>
        <taxon>Pseudomonadati</taxon>
        <taxon>Chlamydiota</taxon>
        <taxon>Chlamydiia</taxon>
        <taxon>Parachlamydiales</taxon>
        <taxon>Candidatus Criblamydiaceae</taxon>
        <taxon>Candidatus Criblamydia</taxon>
    </lineage>
</organism>
<evidence type="ECO:0000313" key="14">
    <source>
        <dbReference type="Proteomes" id="UP000031552"/>
    </source>
</evidence>
<comment type="caution">
    <text evidence="13">The sequence shown here is derived from an EMBL/GenBank/DDBJ whole genome shotgun (WGS) entry which is preliminary data.</text>
</comment>
<keyword evidence="10 11" id="KW-0066">ATP synthesis</keyword>
<dbReference type="PRINTS" id="PR00123">
    <property type="entry name" value="ATPASEA"/>
</dbReference>
<dbReference type="GO" id="GO:0045259">
    <property type="term" value="C:proton-transporting ATP synthase complex"/>
    <property type="evidence" value="ECO:0007669"/>
    <property type="project" value="UniProtKB-KW"/>
</dbReference>
<comment type="subcellular location">
    <subcellularLocation>
        <location evidence="11 12">Cell membrane</location>
        <topology evidence="11 12">Multi-pass membrane protein</topology>
    </subcellularLocation>
    <subcellularLocation>
        <location evidence="1">Membrane</location>
        <topology evidence="1">Multi-pass membrane protein</topology>
    </subcellularLocation>
</comment>
<dbReference type="GO" id="GO:0005886">
    <property type="term" value="C:plasma membrane"/>
    <property type="evidence" value="ECO:0007669"/>
    <property type="project" value="UniProtKB-SubCell"/>
</dbReference>
<dbReference type="GO" id="GO:0016787">
    <property type="term" value="F:hydrolase activity"/>
    <property type="evidence" value="ECO:0007669"/>
    <property type="project" value="UniProtKB-KW"/>
</dbReference>
<evidence type="ECO:0000256" key="5">
    <source>
        <dbReference type="ARBA" id="ARBA00022692"/>
    </source>
</evidence>
<evidence type="ECO:0000256" key="8">
    <source>
        <dbReference type="ARBA" id="ARBA00023065"/>
    </source>
</evidence>
<protein>
    <recommendedName>
        <fullName evidence="11 12">ATP synthase subunit a</fullName>
    </recommendedName>
    <alternativeName>
        <fullName evidence="11">ATP synthase F0 sector subunit a</fullName>
    </alternativeName>
    <alternativeName>
        <fullName evidence="11">F-ATPase subunit 6</fullName>
    </alternativeName>
</protein>
<feature type="transmembrane region" description="Helical" evidence="11">
    <location>
        <begin position="230"/>
        <end position="257"/>
    </location>
</feature>
<keyword evidence="5 11" id="KW-0812">Transmembrane</keyword>
<dbReference type="STRING" id="1437425.CSEC_0648"/>
<evidence type="ECO:0000256" key="10">
    <source>
        <dbReference type="ARBA" id="ARBA00023310"/>
    </source>
</evidence>
<dbReference type="InterPro" id="IPR023011">
    <property type="entry name" value="ATP_synth_F0_asu_AS"/>
</dbReference>
<keyword evidence="9 11" id="KW-0472">Membrane</keyword>
<dbReference type="EMBL" id="CCEJ010000003">
    <property type="protein sequence ID" value="CDR33481.1"/>
    <property type="molecule type" value="Genomic_DNA"/>
</dbReference>
<dbReference type="NCBIfam" id="TIGR01131">
    <property type="entry name" value="ATP_synt_6_or_A"/>
    <property type="match status" value="1"/>
</dbReference>
<evidence type="ECO:0000256" key="7">
    <source>
        <dbReference type="ARBA" id="ARBA00022989"/>
    </source>
</evidence>
<dbReference type="HAMAP" id="MF_01393">
    <property type="entry name" value="ATP_synth_a_bact"/>
    <property type="match status" value="1"/>
</dbReference>
<dbReference type="OrthoDB" id="9789241at2"/>
<comment type="function">
    <text evidence="11 12">Key component of the proton channel; it plays a direct role in the translocation of protons across the membrane.</text>
</comment>
<dbReference type="Gene3D" id="1.20.120.220">
    <property type="entry name" value="ATP synthase, F0 complex, subunit A"/>
    <property type="match status" value="1"/>
</dbReference>
<dbReference type="Pfam" id="PF00119">
    <property type="entry name" value="ATP-synt_A"/>
    <property type="match status" value="1"/>
</dbReference>
<keyword evidence="6 11" id="KW-0375">Hydrogen ion transport</keyword>
<feature type="transmembrane region" description="Helical" evidence="11">
    <location>
        <begin position="195"/>
        <end position="218"/>
    </location>
</feature>
<keyword evidence="13" id="KW-0378">Hydrolase</keyword>
<dbReference type="InterPro" id="IPR045082">
    <property type="entry name" value="ATP_syn_F0_a_bact/chloroplast"/>
</dbReference>
<proteinExistence type="inferred from homology"/>
<dbReference type="GO" id="GO:0046933">
    <property type="term" value="F:proton-transporting ATP synthase activity, rotational mechanism"/>
    <property type="evidence" value="ECO:0007669"/>
    <property type="project" value="UniProtKB-UniRule"/>
</dbReference>
<dbReference type="SUPFAM" id="SSF81336">
    <property type="entry name" value="F1F0 ATP synthase subunit A"/>
    <property type="match status" value="1"/>
</dbReference>
<dbReference type="PANTHER" id="PTHR42823">
    <property type="entry name" value="ATP SYNTHASE SUBUNIT A, CHLOROPLASTIC"/>
    <property type="match status" value="1"/>
</dbReference>
<reference evidence="13" key="1">
    <citation type="submission" date="2013-12" db="EMBL/GenBank/DDBJ databases">
        <authorList>
            <person name="Linke B."/>
        </authorList>
    </citation>
    <scope>NUCLEOTIDE SEQUENCE [LARGE SCALE GENOMIC DNA]</scope>
    <source>
        <strain evidence="13">CRIB-18</strain>
    </source>
</reference>
<evidence type="ECO:0000256" key="1">
    <source>
        <dbReference type="ARBA" id="ARBA00004141"/>
    </source>
</evidence>
<evidence type="ECO:0000256" key="3">
    <source>
        <dbReference type="ARBA" id="ARBA00022448"/>
    </source>
</evidence>
<evidence type="ECO:0000313" key="13">
    <source>
        <dbReference type="EMBL" id="CDR33481.1"/>
    </source>
</evidence>
<feature type="transmembrane region" description="Helical" evidence="11">
    <location>
        <begin position="128"/>
        <end position="147"/>
    </location>
</feature>
<keyword evidence="14" id="KW-1185">Reference proteome</keyword>
<dbReference type="CDD" id="cd00310">
    <property type="entry name" value="ATP-synt_Fo_a_6"/>
    <property type="match status" value="1"/>
</dbReference>
<name>A0A090CYI6_9BACT</name>
<dbReference type="AlphaFoldDB" id="A0A090CYI6"/>